<dbReference type="OrthoDB" id="9810135at2"/>
<dbReference type="InterPro" id="IPR014152">
    <property type="entry name" value="AddA"/>
</dbReference>
<dbReference type="EC" id="5.6.2.4" evidence="12"/>
<dbReference type="Proteomes" id="UP000260649">
    <property type="component" value="Unassembled WGS sequence"/>
</dbReference>
<evidence type="ECO:0000256" key="11">
    <source>
        <dbReference type="ARBA" id="ARBA00034617"/>
    </source>
</evidence>
<keyword evidence="5 14" id="KW-0347">Helicase</keyword>
<dbReference type="GO" id="GO:0004527">
    <property type="term" value="F:exonuclease activity"/>
    <property type="evidence" value="ECO:0007669"/>
    <property type="project" value="UniProtKB-KW"/>
</dbReference>
<feature type="binding site" evidence="14">
    <location>
        <begin position="24"/>
        <end position="31"/>
    </location>
    <ligand>
        <name>ATP</name>
        <dbReference type="ChEBI" id="CHEBI:30616"/>
    </ligand>
</feature>
<sequence length="1192" mass="132081">MAVKRTPEQEEVVKNRGGALLVSAAAGSGKTRVLVERLMDYILQEGRNIDEFLIITFTRAAAEELRARIAKEIAEALAAQPDHAHLRQQTVRLYETQISTIHAFCTVLLRQWGHLLDIPGDFALCEDEEAQVLMTRTLNQVLEARYEEIDPTGPFARLLDVLSKGRDDSRLLEITLDIYGKIQSYPDPLAWLASQREALDLSAVTDVGQTPWGSLLLEEAGQTAAYWADQMAWACDLAQKEAGLEKAYGDSLQATRRSLEAFVQAAGTSWDEAARVEIVFPKLKAARGVEDPALQEQIKSIRARCKKAVEELTQTVSGPSAPLLADMALVYPAMLGLLDLVEDFSRAYEAAKKQRSLLDFSDLEHLAVRLLVDEAGGPTPLARQWGARYTEIMVDEYQDTNQVQNTIFQALSQEGRNLFMVGDVKQSIYRFRLADPTIFLEKYRTFPPYDQAQVGQERRITLSKNFRSRPQVLEAANDLFRAIMSRRLGEMDYTDGEALYPGGTFPAGEGYETEFHVLDFTEDPAYTEEKQNRNALEARFVAKEIAELLQSGFPVSDGAGGTRPVRPDDIAILLRSPGPVRRYYTQALEEQGVGWSAEEGGDLFAASEVSVALSWLQIIDNPQQDIPLLAVLRSPLVGMTGDRLAEIRGLAEGTFYTALQAAGAQGWEDCRSFLGQLEALRFGAGEESSHHLLWSLYRQTDMLEVYSSLPGGEKRRENLLSFYELARRFEGAGHKGLFGFLLHLDRVRESGGLPAMPAAPKEEAGVKILSIHRSKGLEYSVVFLCGLGRRINYGDLQKPVLFHPRLGLGPKGLDRETMVEFTTLARTGVALALKKELLAEEMRLLYVAMTRAKEKLILTHALAYGRGDLRNLAESVSYPADPRVLAGCTSVGQWLLLTALARPEGGELRAAIGREELPLPAAALGPSWRIAYHGGGVSQRGSSRRGPCKAARHAALPPEELLAQLRWRYPYEASAATPAKVTATQVADQDPEEAGWFLLRDQGSREPAPFYRPQFAQASLGLTPAQRGTAVHTVMQSIRLDRTGSVEQVQAELDRLTGAHYLTEAQAQAVDPAAVARFFAGDLGRQLRGSRNLHREYPFSVLTEARRFFPQAPAGEEVLLQGVIDCWFETAEGITLVDFKTDHVSAEHLAQRSQRYRGQMAAYAYALEEVTGIPVVRRVLWFLVPNLGVELS</sequence>
<dbReference type="NCBIfam" id="TIGR02785">
    <property type="entry name" value="addA_Gpos"/>
    <property type="match status" value="1"/>
</dbReference>
<dbReference type="GO" id="GO:0016887">
    <property type="term" value="F:ATP hydrolysis activity"/>
    <property type="evidence" value="ECO:0007669"/>
    <property type="project" value="RHEA"/>
</dbReference>
<evidence type="ECO:0000256" key="10">
    <source>
        <dbReference type="ARBA" id="ARBA00023235"/>
    </source>
</evidence>
<evidence type="ECO:0000256" key="13">
    <source>
        <dbReference type="ARBA" id="ARBA00048988"/>
    </source>
</evidence>
<dbReference type="GO" id="GO:0005524">
    <property type="term" value="F:ATP binding"/>
    <property type="evidence" value="ECO:0007669"/>
    <property type="project" value="UniProtKB-UniRule"/>
</dbReference>
<dbReference type="GO" id="GO:0033202">
    <property type="term" value="C:DNA helicase complex"/>
    <property type="evidence" value="ECO:0007669"/>
    <property type="project" value="TreeGrafter"/>
</dbReference>
<evidence type="ECO:0000256" key="7">
    <source>
        <dbReference type="ARBA" id="ARBA00022840"/>
    </source>
</evidence>
<evidence type="ECO:0000259" key="16">
    <source>
        <dbReference type="PROSITE" id="PS51217"/>
    </source>
</evidence>
<dbReference type="Gene3D" id="3.90.320.10">
    <property type="match status" value="1"/>
</dbReference>
<evidence type="ECO:0000256" key="6">
    <source>
        <dbReference type="ARBA" id="ARBA00022839"/>
    </source>
</evidence>
<dbReference type="GO" id="GO:0005829">
    <property type="term" value="C:cytosol"/>
    <property type="evidence" value="ECO:0007669"/>
    <property type="project" value="TreeGrafter"/>
</dbReference>
<evidence type="ECO:0000256" key="5">
    <source>
        <dbReference type="ARBA" id="ARBA00022806"/>
    </source>
</evidence>
<dbReference type="PANTHER" id="PTHR11070:SF48">
    <property type="entry name" value="ATP-DEPENDENT HELICASE_NUCLEASE SUBUNIT A"/>
    <property type="match status" value="1"/>
</dbReference>
<dbReference type="Gene3D" id="3.40.50.300">
    <property type="entry name" value="P-loop containing nucleotide triphosphate hydrolases"/>
    <property type="match status" value="4"/>
</dbReference>
<dbReference type="InterPro" id="IPR014016">
    <property type="entry name" value="UvrD-like_ATP-bd"/>
</dbReference>
<evidence type="ECO:0000259" key="15">
    <source>
        <dbReference type="PROSITE" id="PS51198"/>
    </source>
</evidence>
<comment type="catalytic activity">
    <reaction evidence="13">
        <text>ATP + H2O = ADP + phosphate + H(+)</text>
        <dbReference type="Rhea" id="RHEA:13065"/>
        <dbReference type="ChEBI" id="CHEBI:15377"/>
        <dbReference type="ChEBI" id="CHEBI:15378"/>
        <dbReference type="ChEBI" id="CHEBI:30616"/>
        <dbReference type="ChEBI" id="CHEBI:43474"/>
        <dbReference type="ChEBI" id="CHEBI:456216"/>
        <dbReference type="EC" id="5.6.2.4"/>
    </reaction>
</comment>
<dbReference type="RefSeq" id="WP_117141841.1">
    <property type="nucleotide sequence ID" value="NZ_CAKXKJ010000001.1"/>
</dbReference>
<protein>
    <recommendedName>
        <fullName evidence="12">DNA 3'-5' helicase</fullName>
        <ecNumber evidence="12">5.6.2.4</ecNumber>
    </recommendedName>
</protein>
<evidence type="ECO:0000256" key="8">
    <source>
        <dbReference type="ARBA" id="ARBA00023125"/>
    </source>
</evidence>
<dbReference type="Pfam" id="PF00580">
    <property type="entry name" value="UvrD-helicase"/>
    <property type="match status" value="1"/>
</dbReference>
<evidence type="ECO:0000256" key="9">
    <source>
        <dbReference type="ARBA" id="ARBA00023204"/>
    </source>
</evidence>
<keyword evidence="10" id="KW-0413">Isomerase</keyword>
<comment type="caution">
    <text evidence="17">The sequence shown here is derived from an EMBL/GenBank/DDBJ whole genome shotgun (WGS) entry which is preliminary data.</text>
</comment>
<dbReference type="GO" id="GO:0000725">
    <property type="term" value="P:recombinational repair"/>
    <property type="evidence" value="ECO:0007669"/>
    <property type="project" value="TreeGrafter"/>
</dbReference>
<keyword evidence="4 14" id="KW-0378">Hydrolase</keyword>
<dbReference type="PANTHER" id="PTHR11070">
    <property type="entry name" value="UVRD / RECB / PCRA DNA HELICASE FAMILY MEMBER"/>
    <property type="match status" value="1"/>
</dbReference>
<dbReference type="Gene3D" id="1.10.486.10">
    <property type="entry name" value="PCRA, domain 4"/>
    <property type="match status" value="1"/>
</dbReference>
<evidence type="ECO:0000256" key="14">
    <source>
        <dbReference type="PROSITE-ProRule" id="PRU00560"/>
    </source>
</evidence>
<dbReference type="InterPro" id="IPR038726">
    <property type="entry name" value="PDDEXK_AddAB-type"/>
</dbReference>
<dbReference type="InterPro" id="IPR027417">
    <property type="entry name" value="P-loop_NTPase"/>
</dbReference>
<comment type="catalytic activity">
    <reaction evidence="11">
        <text>Couples ATP hydrolysis with the unwinding of duplex DNA by translocating in the 3'-5' direction.</text>
        <dbReference type="EC" id="5.6.2.4"/>
    </reaction>
</comment>
<dbReference type="Pfam" id="PF13361">
    <property type="entry name" value="UvrD_C"/>
    <property type="match status" value="2"/>
</dbReference>
<dbReference type="InterPro" id="IPR011335">
    <property type="entry name" value="Restrct_endonuc-II-like"/>
</dbReference>
<evidence type="ECO:0000313" key="18">
    <source>
        <dbReference type="Proteomes" id="UP000260649"/>
    </source>
</evidence>
<dbReference type="Pfam" id="PF12705">
    <property type="entry name" value="PDDEXK_1"/>
    <property type="match status" value="1"/>
</dbReference>
<keyword evidence="18" id="KW-1185">Reference proteome</keyword>
<name>A0A3E2B540_9FIRM</name>
<dbReference type="InterPro" id="IPR000212">
    <property type="entry name" value="DNA_helicase_UvrD/REP"/>
</dbReference>
<evidence type="ECO:0000256" key="1">
    <source>
        <dbReference type="ARBA" id="ARBA00022722"/>
    </source>
</evidence>
<keyword evidence="7 14" id="KW-0067">ATP-binding</keyword>
<keyword evidence="8" id="KW-0238">DNA-binding</keyword>
<dbReference type="CDD" id="cd17932">
    <property type="entry name" value="DEXQc_UvrD"/>
    <property type="match status" value="1"/>
</dbReference>
<proteinExistence type="predicted"/>
<organism evidence="17 18">
    <name type="scientific">Evtepia gabavorous</name>
    <dbReference type="NCBI Taxonomy" id="2211183"/>
    <lineage>
        <taxon>Bacteria</taxon>
        <taxon>Bacillati</taxon>
        <taxon>Bacillota</taxon>
        <taxon>Clostridia</taxon>
        <taxon>Eubacteriales</taxon>
        <taxon>Evtepia</taxon>
    </lineage>
</organism>
<dbReference type="PROSITE" id="PS51217">
    <property type="entry name" value="UVRD_HELICASE_CTER"/>
    <property type="match status" value="1"/>
</dbReference>
<reference evidence="17 18" key="1">
    <citation type="submission" date="2018-07" db="EMBL/GenBank/DDBJ databases">
        <title>GABA Modulating Bacteria of the Human Gut Microbiota.</title>
        <authorList>
            <person name="Strandwitz P."/>
            <person name="Kim K.H."/>
            <person name="Terekhova D."/>
            <person name="Liu J.K."/>
            <person name="Sharma A."/>
            <person name="Levering J."/>
            <person name="Mcdonald D."/>
            <person name="Dietrich D."/>
            <person name="Ramadhar T.R."/>
            <person name="Lekbua A."/>
            <person name="Mroue N."/>
            <person name="Liston C."/>
            <person name="Stewart E.J."/>
            <person name="Dubin M.J."/>
            <person name="Zengler K."/>
            <person name="Knight R."/>
            <person name="Gilbert J.A."/>
            <person name="Clardy J."/>
            <person name="Lewis K."/>
        </authorList>
    </citation>
    <scope>NUCLEOTIDE SEQUENCE [LARGE SCALE GENOMIC DNA]</scope>
    <source>
        <strain evidence="17 18">KLE1738</strain>
    </source>
</reference>
<accession>A0A3E2B540</accession>
<keyword evidence="2 14" id="KW-0547">Nucleotide-binding</keyword>
<keyword evidence="6 17" id="KW-0269">Exonuclease</keyword>
<keyword evidence="3" id="KW-0227">DNA damage</keyword>
<dbReference type="GO" id="GO:0006302">
    <property type="term" value="P:double-strand break repair"/>
    <property type="evidence" value="ECO:0007669"/>
    <property type="project" value="InterPro"/>
</dbReference>
<dbReference type="PROSITE" id="PS51198">
    <property type="entry name" value="UVRD_HELICASE_ATP_BIND"/>
    <property type="match status" value="1"/>
</dbReference>
<evidence type="ECO:0000313" key="17">
    <source>
        <dbReference type="EMBL" id="RFT07128.1"/>
    </source>
</evidence>
<evidence type="ECO:0000256" key="3">
    <source>
        <dbReference type="ARBA" id="ARBA00022763"/>
    </source>
</evidence>
<dbReference type="InterPro" id="IPR014017">
    <property type="entry name" value="DNA_helicase_UvrD-like_C"/>
</dbReference>
<dbReference type="AlphaFoldDB" id="A0A3E2B540"/>
<dbReference type="GO" id="GO:0003677">
    <property type="term" value="F:DNA binding"/>
    <property type="evidence" value="ECO:0007669"/>
    <property type="project" value="UniProtKB-KW"/>
</dbReference>
<dbReference type="InterPro" id="IPR011604">
    <property type="entry name" value="PDDEXK-like_dom_sf"/>
</dbReference>
<feature type="domain" description="UvrD-like helicase ATP-binding" evidence="15">
    <location>
        <begin position="3"/>
        <end position="469"/>
    </location>
</feature>
<dbReference type="EMBL" id="QQRQ01000004">
    <property type="protein sequence ID" value="RFT07128.1"/>
    <property type="molecule type" value="Genomic_DNA"/>
</dbReference>
<gene>
    <name evidence="17" type="primary">addA</name>
    <name evidence="17" type="ORF">DV520_03835</name>
</gene>
<dbReference type="GO" id="GO:0043138">
    <property type="term" value="F:3'-5' DNA helicase activity"/>
    <property type="evidence" value="ECO:0007669"/>
    <property type="project" value="UniProtKB-EC"/>
</dbReference>
<feature type="domain" description="UvrD-like helicase C-terminal" evidence="16">
    <location>
        <begin position="470"/>
        <end position="776"/>
    </location>
</feature>
<keyword evidence="9" id="KW-0234">DNA repair</keyword>
<dbReference type="SUPFAM" id="SSF52980">
    <property type="entry name" value="Restriction endonuclease-like"/>
    <property type="match status" value="1"/>
</dbReference>
<evidence type="ECO:0000256" key="2">
    <source>
        <dbReference type="ARBA" id="ARBA00022741"/>
    </source>
</evidence>
<evidence type="ECO:0000256" key="4">
    <source>
        <dbReference type="ARBA" id="ARBA00022801"/>
    </source>
</evidence>
<keyword evidence="1" id="KW-0540">Nuclease</keyword>
<dbReference type="SUPFAM" id="SSF52540">
    <property type="entry name" value="P-loop containing nucleoside triphosphate hydrolases"/>
    <property type="match status" value="1"/>
</dbReference>
<evidence type="ECO:0000256" key="12">
    <source>
        <dbReference type="ARBA" id="ARBA00034808"/>
    </source>
</evidence>
<dbReference type="GeneID" id="97994873"/>